<evidence type="ECO:0000313" key="3">
    <source>
        <dbReference type="Proteomes" id="UP000054279"/>
    </source>
</evidence>
<feature type="compositionally biased region" description="Basic and acidic residues" evidence="1">
    <location>
        <begin position="63"/>
        <end position="85"/>
    </location>
</feature>
<organism evidence="2 3">
    <name type="scientific">Sphaerobolus stellatus (strain SS14)</name>
    <dbReference type="NCBI Taxonomy" id="990650"/>
    <lineage>
        <taxon>Eukaryota</taxon>
        <taxon>Fungi</taxon>
        <taxon>Dikarya</taxon>
        <taxon>Basidiomycota</taxon>
        <taxon>Agaricomycotina</taxon>
        <taxon>Agaricomycetes</taxon>
        <taxon>Phallomycetidae</taxon>
        <taxon>Geastrales</taxon>
        <taxon>Sphaerobolaceae</taxon>
        <taxon>Sphaerobolus</taxon>
    </lineage>
</organism>
<reference evidence="2 3" key="1">
    <citation type="submission" date="2014-06" db="EMBL/GenBank/DDBJ databases">
        <title>Evolutionary Origins and Diversification of the Mycorrhizal Mutualists.</title>
        <authorList>
            <consortium name="DOE Joint Genome Institute"/>
            <consortium name="Mycorrhizal Genomics Consortium"/>
            <person name="Kohler A."/>
            <person name="Kuo A."/>
            <person name="Nagy L.G."/>
            <person name="Floudas D."/>
            <person name="Copeland A."/>
            <person name="Barry K.W."/>
            <person name="Cichocki N."/>
            <person name="Veneault-Fourrey C."/>
            <person name="LaButti K."/>
            <person name="Lindquist E.A."/>
            <person name="Lipzen A."/>
            <person name="Lundell T."/>
            <person name="Morin E."/>
            <person name="Murat C."/>
            <person name="Riley R."/>
            <person name="Ohm R."/>
            <person name="Sun H."/>
            <person name="Tunlid A."/>
            <person name="Henrissat B."/>
            <person name="Grigoriev I.V."/>
            <person name="Hibbett D.S."/>
            <person name="Martin F."/>
        </authorList>
    </citation>
    <scope>NUCLEOTIDE SEQUENCE [LARGE SCALE GENOMIC DNA]</scope>
    <source>
        <strain evidence="2 3">SS14</strain>
    </source>
</reference>
<keyword evidence="3" id="KW-1185">Reference proteome</keyword>
<accession>A0A0C9U9B2</accession>
<feature type="region of interest" description="Disordered" evidence="1">
    <location>
        <begin position="58"/>
        <end position="85"/>
    </location>
</feature>
<dbReference type="Proteomes" id="UP000054279">
    <property type="component" value="Unassembled WGS sequence"/>
</dbReference>
<dbReference type="HOGENOM" id="CLU_2514102_0_0_1"/>
<dbReference type="EMBL" id="KN837150">
    <property type="protein sequence ID" value="KIJ39668.1"/>
    <property type="molecule type" value="Genomic_DNA"/>
</dbReference>
<sequence length="85" mass="10137">MQNQIDKVNYRLKWVKRHIKKWAVMDMEEDPANKEAFIQKQEEGLGQDLDIVPSPMVVEQEDREDKEGHKVDNDEIMKELEVEEL</sequence>
<evidence type="ECO:0000313" key="2">
    <source>
        <dbReference type="EMBL" id="KIJ39668.1"/>
    </source>
</evidence>
<name>A0A0C9U9B2_SPHS4</name>
<dbReference type="AlphaFoldDB" id="A0A0C9U9B2"/>
<gene>
    <name evidence="2" type="ORF">M422DRAFT_257498</name>
</gene>
<evidence type="ECO:0000256" key="1">
    <source>
        <dbReference type="SAM" id="MobiDB-lite"/>
    </source>
</evidence>
<proteinExistence type="predicted"/>
<protein>
    <submittedName>
        <fullName evidence="2">Uncharacterized protein</fullName>
    </submittedName>
</protein>